<reference evidence="3" key="1">
    <citation type="journal article" date="2021" name="Nat. Commun.">
        <title>Genetic determinants of endophytism in the Arabidopsis root mycobiome.</title>
        <authorList>
            <person name="Mesny F."/>
            <person name="Miyauchi S."/>
            <person name="Thiergart T."/>
            <person name="Pickel B."/>
            <person name="Atanasova L."/>
            <person name="Karlsson M."/>
            <person name="Huettel B."/>
            <person name="Barry K.W."/>
            <person name="Haridas S."/>
            <person name="Chen C."/>
            <person name="Bauer D."/>
            <person name="Andreopoulos W."/>
            <person name="Pangilinan J."/>
            <person name="LaButti K."/>
            <person name="Riley R."/>
            <person name="Lipzen A."/>
            <person name="Clum A."/>
            <person name="Drula E."/>
            <person name="Henrissat B."/>
            <person name="Kohler A."/>
            <person name="Grigoriev I.V."/>
            <person name="Martin F.M."/>
            <person name="Hacquard S."/>
        </authorList>
    </citation>
    <scope>NUCLEOTIDE SEQUENCE</scope>
    <source>
        <strain evidence="3">MPI-SDFR-AT-0073</strain>
    </source>
</reference>
<dbReference type="PANTHER" id="PTHR48104">
    <property type="entry name" value="METACASPASE-4"/>
    <property type="match status" value="1"/>
</dbReference>
<organism evidence="3 4">
    <name type="scientific">Truncatella angustata</name>
    <dbReference type="NCBI Taxonomy" id="152316"/>
    <lineage>
        <taxon>Eukaryota</taxon>
        <taxon>Fungi</taxon>
        <taxon>Dikarya</taxon>
        <taxon>Ascomycota</taxon>
        <taxon>Pezizomycotina</taxon>
        <taxon>Sordariomycetes</taxon>
        <taxon>Xylariomycetidae</taxon>
        <taxon>Amphisphaeriales</taxon>
        <taxon>Sporocadaceae</taxon>
        <taxon>Truncatella</taxon>
    </lineage>
</organism>
<dbReference type="Proteomes" id="UP000758603">
    <property type="component" value="Unassembled WGS sequence"/>
</dbReference>
<dbReference type="EMBL" id="JAGPXC010000005">
    <property type="protein sequence ID" value="KAH6652851.1"/>
    <property type="molecule type" value="Genomic_DNA"/>
</dbReference>
<dbReference type="RefSeq" id="XP_045957128.1">
    <property type="nucleotide sequence ID" value="XM_046100177.1"/>
</dbReference>
<dbReference type="OrthoDB" id="3223806at2759"/>
<evidence type="ECO:0000256" key="1">
    <source>
        <dbReference type="ARBA" id="ARBA00009005"/>
    </source>
</evidence>
<dbReference type="Gene3D" id="3.40.50.1460">
    <property type="match status" value="1"/>
</dbReference>
<gene>
    <name evidence="3" type="ORF">BKA67DRAFT_536563</name>
</gene>
<sequence>MCEQRDVNSHYAILIGIDAYPNGPLNSCVRDVQAIKECLESQLSFVDIQTFTASNSRDPDIATPLEDPDRWPTLRNVASGFGRTTSRANKGDFVYVHYSGHGTRLAPCFDFSNSSTGDLALVLLKAENSPEVFLRGPRLAGLLKAMVDKGLIVTVVLDCCFSASVYRNGDPNVRYLPCGPAVAPTYSLRPDNNSVGRGTRFMNRDATMRDNWLLDPDRYTILAACGPHENAKGGFELGGNGERYGALSLFLSRAFSNRGLGRKHKDIHRHLCAKFWQSCVAQFPVLYGNVNQGFFGSIDLCRNTRSYYVVEREGSLQLLAGRAHGLHDGERFTVYPPNSASDRSVEEESIVTIARVGAFTSQLDLSGIRSNYRTQWIAEPRTSLYHADFLVRLSPDIPHHNEWLAALKERSFRNIDGAQTPVYQVVLSSDNEYEILDSSSRKITNLPPMPEDRTDIGRICNVLEHLARFEMVKGLTNETPTETFRKSFDIHIISQGKIFGPGEQIEVRHNSIIEVIMKNVGETVLYIHVYNLGPCWQVKGIYHGTYEAVPPRKVRYDGQQAFAGRSSRKIKMTIPVVMQEYGSCEDVIKIFVTTHPTIFDSLELPNLDELVGINTGERISHPDNQLLEDWVALNFPIRTSL</sequence>
<name>A0A9P8UIQ0_9PEZI</name>
<dbReference type="PANTHER" id="PTHR48104:SF30">
    <property type="entry name" value="METACASPASE-1"/>
    <property type="match status" value="1"/>
</dbReference>
<dbReference type="GO" id="GO:0005737">
    <property type="term" value="C:cytoplasm"/>
    <property type="evidence" value="ECO:0007669"/>
    <property type="project" value="TreeGrafter"/>
</dbReference>
<comment type="similarity">
    <text evidence="1">Belongs to the peptidase C14B family.</text>
</comment>
<dbReference type="GeneID" id="70129069"/>
<comment type="caution">
    <text evidence="3">The sequence shown here is derived from an EMBL/GenBank/DDBJ whole genome shotgun (WGS) entry which is preliminary data.</text>
</comment>
<dbReference type="InterPro" id="IPR011600">
    <property type="entry name" value="Pept_C14_caspase"/>
</dbReference>
<proteinExistence type="inferred from homology"/>
<dbReference type="InterPro" id="IPR050452">
    <property type="entry name" value="Metacaspase"/>
</dbReference>
<evidence type="ECO:0000313" key="3">
    <source>
        <dbReference type="EMBL" id="KAH6652851.1"/>
    </source>
</evidence>
<dbReference type="AlphaFoldDB" id="A0A9P8UIQ0"/>
<accession>A0A9P8UIQ0</accession>
<evidence type="ECO:0000259" key="2">
    <source>
        <dbReference type="Pfam" id="PF00656"/>
    </source>
</evidence>
<feature type="domain" description="Peptidase C14 caspase" evidence="2">
    <location>
        <begin position="10"/>
        <end position="288"/>
    </location>
</feature>
<keyword evidence="4" id="KW-1185">Reference proteome</keyword>
<dbReference type="GO" id="GO:0004197">
    <property type="term" value="F:cysteine-type endopeptidase activity"/>
    <property type="evidence" value="ECO:0007669"/>
    <property type="project" value="InterPro"/>
</dbReference>
<dbReference type="Pfam" id="PF00656">
    <property type="entry name" value="Peptidase_C14"/>
    <property type="match status" value="1"/>
</dbReference>
<evidence type="ECO:0000313" key="4">
    <source>
        <dbReference type="Proteomes" id="UP000758603"/>
    </source>
</evidence>
<protein>
    <submittedName>
        <fullName evidence="3">Caspase</fullName>
    </submittedName>
</protein>
<dbReference type="GO" id="GO:0006508">
    <property type="term" value="P:proteolysis"/>
    <property type="evidence" value="ECO:0007669"/>
    <property type="project" value="InterPro"/>
</dbReference>